<evidence type="ECO:0000259" key="1">
    <source>
        <dbReference type="Pfam" id="PF14745"/>
    </source>
</evidence>
<dbReference type="PANTHER" id="PTHR31409:SF0">
    <property type="entry name" value="WASH COMPLEX SUBUNIT 4"/>
    <property type="match status" value="1"/>
</dbReference>
<keyword evidence="3" id="KW-1185">Reference proteome</keyword>
<dbReference type="InterPro" id="IPR027307">
    <property type="entry name" value="WASH7"/>
</dbReference>
<dbReference type="Pfam" id="PF14745">
    <property type="entry name" value="WASH-4_N"/>
    <property type="match status" value="1"/>
</dbReference>
<dbReference type="EMBL" id="VXIV02000787">
    <property type="protein sequence ID" value="KAF6036064.1"/>
    <property type="molecule type" value="Genomic_DNA"/>
</dbReference>
<feature type="domain" description="WASH complex subunit 4 N-terminal" evidence="1">
    <location>
        <begin position="31"/>
        <end position="516"/>
    </location>
</feature>
<reference evidence="2" key="1">
    <citation type="submission" date="2020-06" db="EMBL/GenBank/DDBJ databases">
        <title>Draft genome of Bugula neritina, a colonial animal packing powerful symbionts and potential medicines.</title>
        <authorList>
            <person name="Rayko M."/>
        </authorList>
    </citation>
    <scope>NUCLEOTIDE SEQUENCE [LARGE SCALE GENOMIC DNA]</scope>
    <source>
        <strain evidence="2">Kwan_BN1</strain>
    </source>
</reference>
<dbReference type="AlphaFoldDB" id="A0A7J7KDR6"/>
<evidence type="ECO:0000313" key="3">
    <source>
        <dbReference type="Proteomes" id="UP000593567"/>
    </source>
</evidence>
<dbReference type="GO" id="GO:0016197">
    <property type="term" value="P:endosomal transport"/>
    <property type="evidence" value="ECO:0007669"/>
    <property type="project" value="TreeGrafter"/>
</dbReference>
<dbReference type="PANTHER" id="PTHR31409">
    <property type="entry name" value="WASH COMPLEX SUBUNIT 4"/>
    <property type="match status" value="1"/>
</dbReference>
<evidence type="ECO:0000313" key="2">
    <source>
        <dbReference type="EMBL" id="KAF6036064.1"/>
    </source>
</evidence>
<sequence>MSRSTVLDQEFGQFDDDSLRIVAEAQLRNYGSFMEEYASQLRDIEDALDDRVAETWDFTLDPIALQCIPYEQTSLLSLICTDNKVFNKVITVLSALCCEINTLKYEAETKFYPAVLFYGEGVKAGSDSDGDAQILMGRMISTLQELYCFVTRCYDVAKNTVQQLSALHCGVKNSSSMLDVTQVHFLPMFEHLAELLKILITLDEVIGGHTILKEHWTLYKRMLKSVHHNPTKFGFTEESLKPFERLILQLEMALFEGNIFSNCVDGRFDDMSRGAHVSKNSTLAEEMAHVIKTLFSFIEPMIGEPTETDQRFKFVGLCGLYVLYIRLYQTSDKKLFRQFWDSFRRVPGIQLTGNVMWFPNQFLTKMLPKMMNTLDRKAKLIVSSAKTQWLNTRTVNLLKDAQTMKARANVWMIQMESHFQSSGTVLENLDKRCLLFRQGLFIARSINHMVTSIMNMHMYENRAMTKSLVIQLCGLIELLKAVQMTFHRRTMLIAQSVNHIAQRLSFLALVSLGAAKWYGFTNSY</sequence>
<gene>
    <name evidence="2" type="ORF">EB796_005627</name>
</gene>
<organism evidence="2 3">
    <name type="scientific">Bugula neritina</name>
    <name type="common">Brown bryozoan</name>
    <name type="synonym">Sertularia neritina</name>
    <dbReference type="NCBI Taxonomy" id="10212"/>
    <lineage>
        <taxon>Eukaryota</taxon>
        <taxon>Metazoa</taxon>
        <taxon>Spiralia</taxon>
        <taxon>Lophotrochozoa</taxon>
        <taxon>Bryozoa</taxon>
        <taxon>Gymnolaemata</taxon>
        <taxon>Cheilostomatida</taxon>
        <taxon>Flustrina</taxon>
        <taxon>Buguloidea</taxon>
        <taxon>Bugulidae</taxon>
        <taxon>Bugula</taxon>
    </lineage>
</organism>
<dbReference type="Proteomes" id="UP000593567">
    <property type="component" value="Unassembled WGS sequence"/>
</dbReference>
<proteinExistence type="predicted"/>
<dbReference type="OrthoDB" id="10261210at2759"/>
<dbReference type="GO" id="GO:0007032">
    <property type="term" value="P:endosome organization"/>
    <property type="evidence" value="ECO:0007669"/>
    <property type="project" value="TreeGrafter"/>
</dbReference>
<accession>A0A7J7KDR6</accession>
<dbReference type="InterPro" id="IPR028191">
    <property type="entry name" value="WASH-4_N"/>
</dbReference>
<name>A0A7J7KDR6_BUGNE</name>
<comment type="caution">
    <text evidence="2">The sequence shown here is derived from an EMBL/GenBank/DDBJ whole genome shotgun (WGS) entry which is preliminary data.</text>
</comment>
<dbReference type="GO" id="GO:0071203">
    <property type="term" value="C:WASH complex"/>
    <property type="evidence" value="ECO:0007669"/>
    <property type="project" value="InterPro"/>
</dbReference>
<dbReference type="GO" id="GO:0005768">
    <property type="term" value="C:endosome"/>
    <property type="evidence" value="ECO:0007669"/>
    <property type="project" value="TreeGrafter"/>
</dbReference>
<protein>
    <submittedName>
        <fullName evidence="2">KIAA1033</fullName>
    </submittedName>
</protein>